<organism evidence="1 2">
    <name type="scientific">Sphaerodactylus townsendi</name>
    <dbReference type="NCBI Taxonomy" id="933632"/>
    <lineage>
        <taxon>Eukaryota</taxon>
        <taxon>Metazoa</taxon>
        <taxon>Chordata</taxon>
        <taxon>Craniata</taxon>
        <taxon>Vertebrata</taxon>
        <taxon>Euteleostomi</taxon>
        <taxon>Lepidosauria</taxon>
        <taxon>Squamata</taxon>
        <taxon>Bifurcata</taxon>
        <taxon>Gekkota</taxon>
        <taxon>Sphaerodactylidae</taxon>
        <taxon>Sphaerodactylus</taxon>
    </lineage>
</organism>
<proteinExistence type="predicted"/>
<evidence type="ECO:0000313" key="1">
    <source>
        <dbReference type="EMBL" id="KAH8004158.1"/>
    </source>
</evidence>
<dbReference type="Proteomes" id="UP000827872">
    <property type="component" value="Linkage Group LG04"/>
</dbReference>
<reference evidence="1" key="1">
    <citation type="submission" date="2021-08" db="EMBL/GenBank/DDBJ databases">
        <title>The first chromosome-level gecko genome reveals the dynamic sex chromosomes of Neotropical dwarf geckos (Sphaerodactylidae: Sphaerodactylus).</title>
        <authorList>
            <person name="Pinto B.J."/>
            <person name="Keating S.E."/>
            <person name="Gamble T."/>
        </authorList>
    </citation>
    <scope>NUCLEOTIDE SEQUENCE</scope>
    <source>
        <strain evidence="1">TG3544</strain>
    </source>
</reference>
<accession>A0ACB8FFQ2</accession>
<sequence>MSRPELRPARKAADKCAKQGAFPNMEPDPADQKSLLLALSWGRDRLKSLEKLYLQNLESARCSLEDALGAVLQQEERLWAQARAERARLQAELTAVQDANQRAVRAGVAEIRALWCQLGTLHTRLLGGPEAAAAAAPLDELAPEAATLLTRSARLALRLTRAHFVPHPGRATLGQLQQQEQLLGFPPLGSPARAGVGHPDWAVPQQESGVRAGGKGGPCEIRKTGPSEPLQVEDLAVDAGLASRGEEAMPTPIEGAWEEERGTQRALGARGSIATLALVGMSLPTARACEETKELGMAPAALSAGAQGTLPRDPATLFHAKAVVVQEEGSEGSWEEGGAGGWRERALLGSRAPSARDPFPRWASVDSLGPRWGAPRGVGTPLGGSCIELRAHGAERGSSGLGSAASCNSPLVKGGLLGEVTPGRVPSLQKRSVEHRKMPGCRWWPAAWHTQGPPPRLAAPPPPCNQLVGQWGKPGSRHGQLYLPHGLHATPAGLLYVVDFGNQRLQRLGSARRLLPLRGKGYFDVAVGKGGRLALTNSTWRCVELYSARGVLLQTTSEGFGSPRGIALSPQGELVVADMRLGVLHVLGEASGPGGRLVRCHTVPGFQKPYLVATNRLGEVAVSERGLAGGCCVKVLSASWQLLRVLGGPGRPPLLTNPWGVSLDEAGRVLVADWGRHTHKVLCYPPRGQGWAVASEGLSSPRGVALLGQRHLVVADSMHHCLKTFQYC</sequence>
<keyword evidence="2" id="KW-1185">Reference proteome</keyword>
<name>A0ACB8FFQ2_9SAUR</name>
<gene>
    <name evidence="1" type="ORF">K3G42_004171</name>
</gene>
<evidence type="ECO:0000313" key="2">
    <source>
        <dbReference type="Proteomes" id="UP000827872"/>
    </source>
</evidence>
<protein>
    <submittedName>
        <fullName evidence="1">Uncharacterized protein</fullName>
    </submittedName>
</protein>
<comment type="caution">
    <text evidence="1">The sequence shown here is derived from an EMBL/GenBank/DDBJ whole genome shotgun (WGS) entry which is preliminary data.</text>
</comment>
<dbReference type="EMBL" id="CM037617">
    <property type="protein sequence ID" value="KAH8004158.1"/>
    <property type="molecule type" value="Genomic_DNA"/>
</dbReference>